<evidence type="ECO:0000256" key="1">
    <source>
        <dbReference type="ARBA" id="ARBA00022531"/>
    </source>
</evidence>
<dbReference type="PANTHER" id="PTHR47199">
    <property type="entry name" value="PHOTOSYSTEM II STABILITY/ASSEMBLY FACTOR HCF136, CHLOROPLASTIC"/>
    <property type="match status" value="1"/>
</dbReference>
<dbReference type="SUPFAM" id="SSF110296">
    <property type="entry name" value="Oligoxyloglucan reducing end-specific cellobiohydrolase"/>
    <property type="match status" value="1"/>
</dbReference>
<feature type="domain" description="Photosynthesis system II assembly factor Ycf48/Hcf136-like" evidence="4">
    <location>
        <begin position="86"/>
        <end position="231"/>
    </location>
</feature>
<proteinExistence type="predicted"/>
<sequence length="321" mass="34095">MQRIKRYLLTGSAVAVIGGLLYAGLFIKPKPAGKALPQPLVERGDAFYGMAVLPDGRMWAVGTNGKILHSDDAGQAWRLQRTTQRATLQDIAAWDARRAVAVGNDGVILATADGGMNWQAARAPRSSISNKLMRVQASHDGRAWAVGSGGVLLRSLDYGNTWESAAPVEDTAWNGVAFDGPRGCVVGEFGRIRVTRDAGEHWTTVTSPARQSLMSVRMRDDGHAVAVGLRGTVLVSSDAGTSWKSVASATQEDLFDVTWDGSQWVAVGDKGVVLLGGADGAAWRATRFDATDRGWYTRVLAHGGKYYAAGSRLAAGAARAL</sequence>
<keyword evidence="2" id="KW-0604">Photosystem II</keyword>
<evidence type="ECO:0000313" key="6">
    <source>
        <dbReference type="Proteomes" id="UP000075238"/>
    </source>
</evidence>
<keyword evidence="5" id="KW-0378">Hydrolase</keyword>
<dbReference type="AlphaFoldDB" id="A0A142JFL9"/>
<keyword evidence="3" id="KW-0812">Transmembrane</keyword>
<dbReference type="InterPro" id="IPR028203">
    <property type="entry name" value="PSII_CF48-like_dom"/>
</dbReference>
<keyword evidence="3" id="KW-1133">Transmembrane helix</keyword>
<reference evidence="5 6" key="1">
    <citation type="submission" date="2016-03" db="EMBL/GenBank/DDBJ databases">
        <title>Complete genome sequence of a novel chlorpyrifos degrading bacterium, Cupriavidus nantongensis sp. X1.</title>
        <authorList>
            <person name="Fang L."/>
        </authorList>
    </citation>
    <scope>NUCLEOTIDE SEQUENCE [LARGE SCALE GENOMIC DNA]</scope>
    <source>
        <strain evidence="5 6">X1</strain>
    </source>
</reference>
<evidence type="ECO:0000313" key="5">
    <source>
        <dbReference type="EMBL" id="AMR76881.1"/>
    </source>
</evidence>
<evidence type="ECO:0000256" key="2">
    <source>
        <dbReference type="ARBA" id="ARBA00023276"/>
    </source>
</evidence>
<dbReference type="Pfam" id="PF14870">
    <property type="entry name" value="PSII_BNR"/>
    <property type="match status" value="1"/>
</dbReference>
<evidence type="ECO:0000256" key="3">
    <source>
        <dbReference type="SAM" id="Phobius"/>
    </source>
</evidence>
<dbReference type="GO" id="GO:0015979">
    <property type="term" value="P:photosynthesis"/>
    <property type="evidence" value="ECO:0007669"/>
    <property type="project" value="UniProtKB-KW"/>
</dbReference>
<name>A0A142JFL9_9BURK</name>
<evidence type="ECO:0000259" key="4">
    <source>
        <dbReference type="Pfam" id="PF14870"/>
    </source>
</evidence>
<organism evidence="5 6">
    <name type="scientific">Cupriavidus nantongensis</name>
    <dbReference type="NCBI Taxonomy" id="1796606"/>
    <lineage>
        <taxon>Bacteria</taxon>
        <taxon>Pseudomonadati</taxon>
        <taxon>Pseudomonadota</taxon>
        <taxon>Betaproteobacteria</taxon>
        <taxon>Burkholderiales</taxon>
        <taxon>Burkholderiaceae</taxon>
        <taxon>Cupriavidus</taxon>
    </lineage>
</organism>
<feature type="transmembrane region" description="Helical" evidence="3">
    <location>
        <begin position="7"/>
        <end position="27"/>
    </location>
</feature>
<keyword evidence="3" id="KW-0472">Membrane</keyword>
<gene>
    <name evidence="5" type="ORF">A2G96_03495</name>
</gene>
<dbReference type="GO" id="GO:0016787">
    <property type="term" value="F:hydrolase activity"/>
    <property type="evidence" value="ECO:0007669"/>
    <property type="project" value="UniProtKB-KW"/>
</dbReference>
<accession>A0A142JFL9</accession>
<dbReference type="OrthoDB" id="9767885at2"/>
<protein>
    <submittedName>
        <fullName evidence="5">Glycosyl hydrolase</fullName>
    </submittedName>
</protein>
<dbReference type="InterPro" id="IPR015943">
    <property type="entry name" value="WD40/YVTN_repeat-like_dom_sf"/>
</dbReference>
<dbReference type="STRING" id="1796606.A2G96_03495"/>
<dbReference type="RefSeq" id="WP_062796802.1">
    <property type="nucleotide sequence ID" value="NZ_CP014844.1"/>
</dbReference>
<dbReference type="EMBL" id="CP014844">
    <property type="protein sequence ID" value="AMR76881.1"/>
    <property type="molecule type" value="Genomic_DNA"/>
</dbReference>
<dbReference type="PANTHER" id="PTHR47199:SF2">
    <property type="entry name" value="PHOTOSYSTEM II STABILITY_ASSEMBLY FACTOR HCF136, CHLOROPLASTIC"/>
    <property type="match status" value="1"/>
</dbReference>
<dbReference type="KEGG" id="cnan:A2G96_03495"/>
<dbReference type="Gene3D" id="2.130.10.10">
    <property type="entry name" value="YVTN repeat-like/Quinoprotein amine dehydrogenase"/>
    <property type="match status" value="2"/>
</dbReference>
<keyword evidence="1" id="KW-0602">Photosynthesis</keyword>
<dbReference type="Proteomes" id="UP000075238">
    <property type="component" value="Chromosome 1"/>
</dbReference>
<dbReference type="GO" id="GO:0009523">
    <property type="term" value="C:photosystem II"/>
    <property type="evidence" value="ECO:0007669"/>
    <property type="project" value="UniProtKB-KW"/>
</dbReference>
<keyword evidence="6" id="KW-1185">Reference proteome</keyword>